<dbReference type="PROSITE" id="PS00086">
    <property type="entry name" value="CYTOCHROME_P450"/>
    <property type="match status" value="1"/>
</dbReference>
<organism evidence="11 12">
    <name type="scientific">Hebeloma cylindrosporum</name>
    <dbReference type="NCBI Taxonomy" id="76867"/>
    <lineage>
        <taxon>Eukaryota</taxon>
        <taxon>Fungi</taxon>
        <taxon>Dikarya</taxon>
        <taxon>Basidiomycota</taxon>
        <taxon>Agaricomycotina</taxon>
        <taxon>Agaricomycetes</taxon>
        <taxon>Agaricomycetidae</taxon>
        <taxon>Agaricales</taxon>
        <taxon>Agaricineae</taxon>
        <taxon>Hymenogastraceae</taxon>
        <taxon>Hebeloma</taxon>
    </lineage>
</organism>
<evidence type="ECO:0000256" key="8">
    <source>
        <dbReference type="ARBA" id="ARBA00023033"/>
    </source>
</evidence>
<name>A0A0C3C3D1_HEBCY</name>
<dbReference type="EMBL" id="KN831775">
    <property type="protein sequence ID" value="KIM43420.1"/>
    <property type="molecule type" value="Genomic_DNA"/>
</dbReference>
<keyword evidence="8 10" id="KW-0503">Monooxygenase</keyword>
<evidence type="ECO:0000256" key="4">
    <source>
        <dbReference type="ARBA" id="ARBA00022617"/>
    </source>
</evidence>
<dbReference type="InterPro" id="IPR017972">
    <property type="entry name" value="Cyt_P450_CS"/>
</dbReference>
<accession>A0A0C3C3D1</accession>
<dbReference type="AlphaFoldDB" id="A0A0C3C3D1"/>
<dbReference type="OrthoDB" id="2789670at2759"/>
<dbReference type="Pfam" id="PF00067">
    <property type="entry name" value="p450"/>
    <property type="match status" value="1"/>
</dbReference>
<dbReference type="InterPro" id="IPR050364">
    <property type="entry name" value="Cytochrome_P450_fung"/>
</dbReference>
<evidence type="ECO:0000256" key="5">
    <source>
        <dbReference type="ARBA" id="ARBA00022723"/>
    </source>
</evidence>
<dbReference type="HOGENOM" id="CLU_001570_2_3_1"/>
<comment type="cofactor">
    <cofactor evidence="1 9">
        <name>heme</name>
        <dbReference type="ChEBI" id="CHEBI:30413"/>
    </cofactor>
</comment>
<feature type="binding site" description="axial binding residue" evidence="9">
    <location>
        <position position="428"/>
    </location>
    <ligand>
        <name>heme</name>
        <dbReference type="ChEBI" id="CHEBI:30413"/>
    </ligand>
    <ligandPart>
        <name>Fe</name>
        <dbReference type="ChEBI" id="CHEBI:18248"/>
    </ligandPart>
</feature>
<evidence type="ECO:0000256" key="2">
    <source>
        <dbReference type="ARBA" id="ARBA00005179"/>
    </source>
</evidence>
<protein>
    <recommendedName>
        <fullName evidence="13">Cytochrome P450</fullName>
    </recommendedName>
</protein>
<dbReference type="PANTHER" id="PTHR46300">
    <property type="entry name" value="P450, PUTATIVE (EUROFUNG)-RELATED-RELATED"/>
    <property type="match status" value="1"/>
</dbReference>
<evidence type="ECO:0000256" key="3">
    <source>
        <dbReference type="ARBA" id="ARBA00010617"/>
    </source>
</evidence>
<evidence type="ECO:0000256" key="9">
    <source>
        <dbReference type="PIRSR" id="PIRSR602401-1"/>
    </source>
</evidence>
<keyword evidence="7 9" id="KW-0408">Iron</keyword>
<dbReference type="PRINTS" id="PR00463">
    <property type="entry name" value="EP450I"/>
</dbReference>
<keyword evidence="4 9" id="KW-0349">Heme</keyword>
<keyword evidence="6 10" id="KW-0560">Oxidoreductase</keyword>
<keyword evidence="5 9" id="KW-0479">Metal-binding</keyword>
<dbReference type="STRING" id="686832.A0A0C3C3D1"/>
<reference evidence="11 12" key="1">
    <citation type="submission" date="2014-04" db="EMBL/GenBank/DDBJ databases">
        <authorList>
            <consortium name="DOE Joint Genome Institute"/>
            <person name="Kuo A."/>
            <person name="Gay G."/>
            <person name="Dore J."/>
            <person name="Kohler A."/>
            <person name="Nagy L.G."/>
            <person name="Floudas D."/>
            <person name="Copeland A."/>
            <person name="Barry K.W."/>
            <person name="Cichocki N."/>
            <person name="Veneault-Fourrey C."/>
            <person name="LaButti K."/>
            <person name="Lindquist E.A."/>
            <person name="Lipzen A."/>
            <person name="Lundell T."/>
            <person name="Morin E."/>
            <person name="Murat C."/>
            <person name="Sun H."/>
            <person name="Tunlid A."/>
            <person name="Henrissat B."/>
            <person name="Grigoriev I.V."/>
            <person name="Hibbett D.S."/>
            <person name="Martin F."/>
            <person name="Nordberg H.P."/>
            <person name="Cantor M.N."/>
            <person name="Hua S.X."/>
        </authorList>
    </citation>
    <scope>NUCLEOTIDE SEQUENCE [LARGE SCALE GENOMIC DNA]</scope>
    <source>
        <strain evidence="12">h7</strain>
    </source>
</reference>
<dbReference type="PANTHER" id="PTHR46300:SF7">
    <property type="entry name" value="P450, PUTATIVE (EUROFUNG)-RELATED"/>
    <property type="match status" value="1"/>
</dbReference>
<evidence type="ECO:0000313" key="12">
    <source>
        <dbReference type="Proteomes" id="UP000053424"/>
    </source>
</evidence>
<comment type="similarity">
    <text evidence="3 10">Belongs to the cytochrome P450 family.</text>
</comment>
<dbReference type="GO" id="GO:0005506">
    <property type="term" value="F:iron ion binding"/>
    <property type="evidence" value="ECO:0007669"/>
    <property type="project" value="InterPro"/>
</dbReference>
<keyword evidence="12" id="KW-1185">Reference proteome</keyword>
<dbReference type="InterPro" id="IPR002401">
    <property type="entry name" value="Cyt_P450_E_grp-I"/>
</dbReference>
<dbReference type="InterPro" id="IPR036396">
    <property type="entry name" value="Cyt_P450_sf"/>
</dbReference>
<comment type="pathway">
    <text evidence="2">Secondary metabolite biosynthesis.</text>
</comment>
<dbReference type="GO" id="GO:0016705">
    <property type="term" value="F:oxidoreductase activity, acting on paired donors, with incorporation or reduction of molecular oxygen"/>
    <property type="evidence" value="ECO:0007669"/>
    <property type="project" value="InterPro"/>
</dbReference>
<evidence type="ECO:0000256" key="10">
    <source>
        <dbReference type="RuleBase" id="RU000461"/>
    </source>
</evidence>
<dbReference type="Gene3D" id="1.10.630.10">
    <property type="entry name" value="Cytochrome P450"/>
    <property type="match status" value="1"/>
</dbReference>
<evidence type="ECO:0000256" key="7">
    <source>
        <dbReference type="ARBA" id="ARBA00023004"/>
    </source>
</evidence>
<dbReference type="GO" id="GO:0020037">
    <property type="term" value="F:heme binding"/>
    <property type="evidence" value="ECO:0007669"/>
    <property type="project" value="InterPro"/>
</dbReference>
<reference evidence="12" key="2">
    <citation type="submission" date="2015-01" db="EMBL/GenBank/DDBJ databases">
        <title>Evolutionary Origins and Diversification of the Mycorrhizal Mutualists.</title>
        <authorList>
            <consortium name="DOE Joint Genome Institute"/>
            <consortium name="Mycorrhizal Genomics Consortium"/>
            <person name="Kohler A."/>
            <person name="Kuo A."/>
            <person name="Nagy L.G."/>
            <person name="Floudas D."/>
            <person name="Copeland A."/>
            <person name="Barry K.W."/>
            <person name="Cichocki N."/>
            <person name="Veneault-Fourrey C."/>
            <person name="LaButti K."/>
            <person name="Lindquist E.A."/>
            <person name="Lipzen A."/>
            <person name="Lundell T."/>
            <person name="Morin E."/>
            <person name="Murat C."/>
            <person name="Riley R."/>
            <person name="Ohm R."/>
            <person name="Sun H."/>
            <person name="Tunlid A."/>
            <person name="Henrissat B."/>
            <person name="Grigoriev I.V."/>
            <person name="Hibbett D.S."/>
            <person name="Martin F."/>
        </authorList>
    </citation>
    <scope>NUCLEOTIDE SEQUENCE [LARGE SCALE GENOMIC DNA]</scope>
    <source>
        <strain evidence="12">h7</strain>
    </source>
</reference>
<evidence type="ECO:0000256" key="6">
    <source>
        <dbReference type="ARBA" id="ARBA00023002"/>
    </source>
</evidence>
<dbReference type="CDD" id="cd11065">
    <property type="entry name" value="CYP64-like"/>
    <property type="match status" value="1"/>
</dbReference>
<proteinExistence type="inferred from homology"/>
<dbReference type="Proteomes" id="UP000053424">
    <property type="component" value="Unassembled WGS sequence"/>
</dbReference>
<evidence type="ECO:0008006" key="13">
    <source>
        <dbReference type="Google" id="ProtNLM"/>
    </source>
</evidence>
<dbReference type="InterPro" id="IPR001128">
    <property type="entry name" value="Cyt_P450"/>
</dbReference>
<gene>
    <name evidence="11" type="ORF">M413DRAFT_18002</name>
</gene>
<sequence length="500" mass="56578">MEKLLAESLSSYHVAAFLTIVFCLPYPPGPKPFPIVGNMFDIARDKESAAYQKLADEYGDLVFLSALGKNVLFVNSFEAAHELFEKRSVNYSDRNESPMSHDLMGWNFSFGHMRYDARWKKHRRMFHRQFQQSVAPIYLPVQRREAHALLRRLLHSPENLDYHLRHNAAAVIMGITYGIKIANTNDRYIAIAEKALEGMGQAASPGAFLVDLLPCPSFKRKAREWRNAVMSMRDEPFKTVLNEMKNGTASPSFVSNLLNDLESKENVGDEIETIKNCAGVAYAAGAESTVSTLTSFVLVMLLYPEVQMKAQKELDAVVGQDRLPEFSDRASLPYTNAILKEVLRWNPVAPLGLPHMASRDDEFDGYFIPAGTTVVGNSWRILHDPRTWPEPERFIPERFMGEGDKGTLQHLWPTDKLSSAFGYGRRFCPGRHVGDAQVWISIASILSVFDIRQALDDNGRPIDVKPEFTSGMICHPLPFKFLMKPRSEQARRLMEQTESS</sequence>
<dbReference type="GO" id="GO:0004497">
    <property type="term" value="F:monooxygenase activity"/>
    <property type="evidence" value="ECO:0007669"/>
    <property type="project" value="UniProtKB-KW"/>
</dbReference>
<evidence type="ECO:0000313" key="11">
    <source>
        <dbReference type="EMBL" id="KIM43420.1"/>
    </source>
</evidence>
<dbReference type="SUPFAM" id="SSF48264">
    <property type="entry name" value="Cytochrome P450"/>
    <property type="match status" value="1"/>
</dbReference>
<evidence type="ECO:0000256" key="1">
    <source>
        <dbReference type="ARBA" id="ARBA00001971"/>
    </source>
</evidence>
<dbReference type="PRINTS" id="PR00385">
    <property type="entry name" value="P450"/>
</dbReference>